<evidence type="ECO:0000313" key="1">
    <source>
        <dbReference type="EMBL" id="KAF2126311.1"/>
    </source>
</evidence>
<dbReference type="RefSeq" id="XP_033520703.1">
    <property type="nucleotide sequence ID" value="XM_033673479.1"/>
</dbReference>
<dbReference type="OrthoDB" id="3660917at2759"/>
<dbReference type="EMBL" id="ML977514">
    <property type="protein sequence ID" value="KAF2126311.1"/>
    <property type="molecule type" value="Genomic_DNA"/>
</dbReference>
<organism evidence="1 2">
    <name type="scientific">Dothidotthia symphoricarpi CBS 119687</name>
    <dbReference type="NCBI Taxonomy" id="1392245"/>
    <lineage>
        <taxon>Eukaryota</taxon>
        <taxon>Fungi</taxon>
        <taxon>Dikarya</taxon>
        <taxon>Ascomycota</taxon>
        <taxon>Pezizomycotina</taxon>
        <taxon>Dothideomycetes</taxon>
        <taxon>Pleosporomycetidae</taxon>
        <taxon>Pleosporales</taxon>
        <taxon>Dothidotthiaceae</taxon>
        <taxon>Dothidotthia</taxon>
    </lineage>
</organism>
<dbReference type="GeneID" id="54413911"/>
<keyword evidence="2" id="KW-1185">Reference proteome</keyword>
<accession>A0A6A6A6R3</accession>
<protein>
    <submittedName>
        <fullName evidence="1">Uncharacterized protein</fullName>
    </submittedName>
</protein>
<dbReference type="Proteomes" id="UP000799771">
    <property type="component" value="Unassembled WGS sequence"/>
</dbReference>
<dbReference type="AlphaFoldDB" id="A0A6A6A6R3"/>
<gene>
    <name evidence="1" type="ORF">P153DRAFT_90107</name>
</gene>
<reference evidence="1" key="1">
    <citation type="journal article" date="2020" name="Stud. Mycol.">
        <title>101 Dothideomycetes genomes: a test case for predicting lifestyles and emergence of pathogens.</title>
        <authorList>
            <person name="Haridas S."/>
            <person name="Albert R."/>
            <person name="Binder M."/>
            <person name="Bloem J."/>
            <person name="Labutti K."/>
            <person name="Salamov A."/>
            <person name="Andreopoulos B."/>
            <person name="Baker S."/>
            <person name="Barry K."/>
            <person name="Bills G."/>
            <person name="Bluhm B."/>
            <person name="Cannon C."/>
            <person name="Castanera R."/>
            <person name="Culley D."/>
            <person name="Daum C."/>
            <person name="Ezra D."/>
            <person name="Gonzalez J."/>
            <person name="Henrissat B."/>
            <person name="Kuo A."/>
            <person name="Liang C."/>
            <person name="Lipzen A."/>
            <person name="Lutzoni F."/>
            <person name="Magnuson J."/>
            <person name="Mondo S."/>
            <person name="Nolan M."/>
            <person name="Ohm R."/>
            <person name="Pangilinan J."/>
            <person name="Park H.-J."/>
            <person name="Ramirez L."/>
            <person name="Alfaro M."/>
            <person name="Sun H."/>
            <person name="Tritt A."/>
            <person name="Yoshinaga Y."/>
            <person name="Zwiers L.-H."/>
            <person name="Turgeon B."/>
            <person name="Goodwin S."/>
            <person name="Spatafora J."/>
            <person name="Crous P."/>
            <person name="Grigoriev I."/>
        </authorList>
    </citation>
    <scope>NUCLEOTIDE SEQUENCE</scope>
    <source>
        <strain evidence="1">CBS 119687</strain>
    </source>
</reference>
<evidence type="ECO:0000313" key="2">
    <source>
        <dbReference type="Proteomes" id="UP000799771"/>
    </source>
</evidence>
<proteinExistence type="predicted"/>
<sequence length="88" mass="9529">MVPRDNVTESTPSTGAVCCSQHTYDRDHPGQQEVSLLLSEFYCVALTGTIECLGNDGALRKLTGDGQVLNAVRLSPAFLKAFLYRIPA</sequence>
<name>A0A6A6A6R3_9PLEO</name>